<organism evidence="2 3">
    <name type="scientific">Blautia segnis</name>
    <dbReference type="NCBI Taxonomy" id="2763030"/>
    <lineage>
        <taxon>Bacteria</taxon>
        <taxon>Bacillati</taxon>
        <taxon>Bacillota</taxon>
        <taxon>Clostridia</taxon>
        <taxon>Lachnospirales</taxon>
        <taxon>Lachnospiraceae</taxon>
        <taxon>Blautia</taxon>
    </lineage>
</organism>
<protein>
    <submittedName>
        <fullName evidence="2">Folate family ECF transporter S component</fullName>
    </submittedName>
</protein>
<evidence type="ECO:0000256" key="1">
    <source>
        <dbReference type="SAM" id="Phobius"/>
    </source>
</evidence>
<name>A0A8I0DQQ2_9FIRM</name>
<feature type="transmembrane region" description="Helical" evidence="1">
    <location>
        <begin position="108"/>
        <end position="134"/>
    </location>
</feature>
<gene>
    <name evidence="2" type="ORF">H8S54_07785</name>
</gene>
<comment type="caution">
    <text evidence="2">The sequence shown here is derived from an EMBL/GenBank/DDBJ whole genome shotgun (WGS) entry which is preliminary data.</text>
</comment>
<evidence type="ECO:0000313" key="3">
    <source>
        <dbReference type="Proteomes" id="UP000652847"/>
    </source>
</evidence>
<feature type="transmembrane region" description="Helical" evidence="1">
    <location>
        <begin position="75"/>
        <end position="96"/>
    </location>
</feature>
<accession>A0A8I0DQQ2</accession>
<reference evidence="2 3" key="1">
    <citation type="submission" date="2020-08" db="EMBL/GenBank/DDBJ databases">
        <title>Genome public.</title>
        <authorList>
            <person name="Liu C."/>
            <person name="Sun Q."/>
        </authorList>
    </citation>
    <scope>NUCLEOTIDE SEQUENCE [LARGE SCALE GENOMIC DNA]</scope>
    <source>
        <strain evidence="2 3">BX17</strain>
    </source>
</reference>
<keyword evidence="1" id="KW-0472">Membrane</keyword>
<dbReference type="InterPro" id="IPR030949">
    <property type="entry name" value="ECF_S_folate_fam"/>
</dbReference>
<feature type="transmembrane region" description="Helical" evidence="1">
    <location>
        <begin position="37"/>
        <end position="54"/>
    </location>
</feature>
<dbReference type="Proteomes" id="UP000652847">
    <property type="component" value="Unassembled WGS sequence"/>
</dbReference>
<dbReference type="GO" id="GO:0022857">
    <property type="term" value="F:transmembrane transporter activity"/>
    <property type="evidence" value="ECO:0007669"/>
    <property type="project" value="InterPro"/>
</dbReference>
<dbReference type="Gene3D" id="1.10.1760.20">
    <property type="match status" value="1"/>
</dbReference>
<feature type="transmembrane region" description="Helical" evidence="1">
    <location>
        <begin position="146"/>
        <end position="165"/>
    </location>
</feature>
<evidence type="ECO:0000313" key="2">
    <source>
        <dbReference type="EMBL" id="MBC5651005.1"/>
    </source>
</evidence>
<dbReference type="InterPro" id="IPR024529">
    <property type="entry name" value="ECF_trnsprt_substrate-spec"/>
</dbReference>
<keyword evidence="1" id="KW-0812">Transmembrane</keyword>
<sequence>MRKNKQTWSVKTLVFLALLVAIQLVLSRVLVIDLGVYRITLGTIATVLAGLWMGPVAGGVEGGVADIIGCFMKGYGVNPLITLSAITWGVVAGAAGKLMAEKSRKVKTVIMCAGIVISGVVGTLGFTTAGLVMIGSNFYAIMPGRLVQFAIMTPIYCVLTSLLYFSPLTSMVVGNVRSANLQKKTV</sequence>
<dbReference type="EMBL" id="JACOOT010000017">
    <property type="protein sequence ID" value="MBC5651005.1"/>
    <property type="molecule type" value="Genomic_DNA"/>
</dbReference>
<dbReference type="RefSeq" id="WP_021925944.1">
    <property type="nucleotide sequence ID" value="NZ_JACOOT010000017.1"/>
</dbReference>
<dbReference type="NCBIfam" id="TIGR04518">
    <property type="entry name" value="ECF_S_folT_fam"/>
    <property type="match status" value="1"/>
</dbReference>
<proteinExistence type="predicted"/>
<dbReference type="AlphaFoldDB" id="A0A8I0DQQ2"/>
<dbReference type="Pfam" id="PF12822">
    <property type="entry name" value="ECF_trnsprt"/>
    <property type="match status" value="1"/>
</dbReference>
<keyword evidence="3" id="KW-1185">Reference proteome</keyword>
<keyword evidence="1" id="KW-1133">Transmembrane helix</keyword>